<dbReference type="RefSeq" id="WP_122197981.1">
    <property type="nucleotide sequence ID" value="NZ_JBHSKC010000028.1"/>
</dbReference>
<feature type="transmembrane region" description="Helical" evidence="1">
    <location>
        <begin position="17"/>
        <end position="37"/>
    </location>
</feature>
<proteinExistence type="predicted"/>
<reference evidence="2 3" key="1">
    <citation type="submission" date="2018-10" db="EMBL/GenBank/DDBJ databases">
        <title>Isolation from soil.</title>
        <authorList>
            <person name="Hu J."/>
        </authorList>
    </citation>
    <scope>NUCLEOTIDE SEQUENCE [LARGE SCALE GENOMIC DNA]</scope>
    <source>
        <strain evidence="2 3">NEAU-Ht49</strain>
    </source>
</reference>
<keyword evidence="1" id="KW-1133">Transmembrane helix</keyword>
<evidence type="ECO:0000313" key="2">
    <source>
        <dbReference type="EMBL" id="RMI39053.1"/>
    </source>
</evidence>
<accession>A0A3M2LR76</accession>
<dbReference type="AlphaFoldDB" id="A0A3M2LR76"/>
<keyword evidence="3" id="KW-1185">Reference proteome</keyword>
<dbReference type="OrthoDB" id="9847019at2"/>
<protein>
    <recommendedName>
        <fullName evidence="4">DUF4282 domain-containing protein</fullName>
    </recommendedName>
</protein>
<keyword evidence="1" id="KW-0812">Transmembrane</keyword>
<comment type="caution">
    <text evidence="2">The sequence shown here is derived from an EMBL/GenBank/DDBJ whole genome shotgun (WGS) entry which is preliminary data.</text>
</comment>
<sequence>MNAPFDRITSPHFARELHAVTQGFTALVAGFAVTAWIVAEPHIGPFLCILGIVAVVPAWVIATLTFRMALEIGLVILSIHHEITHPATREHTRNLFPEIGSTGSREIEK</sequence>
<evidence type="ECO:0008006" key="4">
    <source>
        <dbReference type="Google" id="ProtNLM"/>
    </source>
</evidence>
<dbReference type="Proteomes" id="UP000282674">
    <property type="component" value="Unassembled WGS sequence"/>
</dbReference>
<evidence type="ECO:0000313" key="3">
    <source>
        <dbReference type="Proteomes" id="UP000282674"/>
    </source>
</evidence>
<evidence type="ECO:0000256" key="1">
    <source>
        <dbReference type="SAM" id="Phobius"/>
    </source>
</evidence>
<gene>
    <name evidence="2" type="ORF">EBO15_30790</name>
</gene>
<name>A0A3M2LR76_9ACTN</name>
<dbReference type="EMBL" id="RFFG01000074">
    <property type="protein sequence ID" value="RMI39053.1"/>
    <property type="molecule type" value="Genomic_DNA"/>
</dbReference>
<feature type="transmembrane region" description="Helical" evidence="1">
    <location>
        <begin position="43"/>
        <end position="66"/>
    </location>
</feature>
<keyword evidence="1" id="KW-0472">Membrane</keyword>
<organism evidence="2 3">
    <name type="scientific">Actinomadura harenae</name>
    <dbReference type="NCBI Taxonomy" id="2483351"/>
    <lineage>
        <taxon>Bacteria</taxon>
        <taxon>Bacillati</taxon>
        <taxon>Actinomycetota</taxon>
        <taxon>Actinomycetes</taxon>
        <taxon>Streptosporangiales</taxon>
        <taxon>Thermomonosporaceae</taxon>
        <taxon>Actinomadura</taxon>
    </lineage>
</organism>